<feature type="domain" description="POU-specific" evidence="8">
    <location>
        <begin position="194"/>
        <end position="268"/>
    </location>
</feature>
<dbReference type="PROSITE" id="PS00035">
    <property type="entry name" value="POU_1"/>
    <property type="match status" value="1"/>
</dbReference>
<dbReference type="Pfam" id="PF00157">
    <property type="entry name" value="Pou"/>
    <property type="match status" value="1"/>
</dbReference>
<feature type="compositionally biased region" description="Basic and acidic residues" evidence="7">
    <location>
        <begin position="162"/>
        <end position="178"/>
    </location>
</feature>
<keyword evidence="4" id="KW-0371">Homeobox</keyword>
<feature type="region of interest" description="Disordered" evidence="7">
    <location>
        <begin position="151"/>
        <end position="200"/>
    </location>
</feature>
<feature type="compositionally biased region" description="Polar residues" evidence="7">
    <location>
        <begin position="107"/>
        <end position="117"/>
    </location>
</feature>
<sequence>MAATAQYLPRNNSLPSNPLMHPDSDRMHQGTTYREVQKMMHQEYLQGLATNAGHPMSLTHHQWLPNPTSDWGSGSHLGAQAEHGKSGVQSSREDLSSSFHHHRSHLVHQQTPSSHAWAQSGGHHLPSMSPGSNSHQPLIYSQSSYTNLNGMLGPQASSLHHSMRDPLHDDPGVHDTHVESPPQHLGHHQDHSDEDAPSSDDLEQFAKQFKQRRIKLGFTQADVGLALGTLYGNVFSQTTICRFEALQLSFKNMCKLKPLLNKWLEETDSTTGSPTNLDKIAAQGRKRKKRTSIEVGVKGALENHFLKCPKPSAHEITSLLECLALQESIQIKRSVRPFHAAPLSAGLFSLLFWNPAAANKKHSVPSYTDVLEPFLALLPSIPAKLSGETFQMAFLRIGGSELTSFYTVTMIVWIKEQ</sequence>
<evidence type="ECO:0000256" key="6">
    <source>
        <dbReference type="ARBA" id="ARBA00023242"/>
    </source>
</evidence>
<evidence type="ECO:0000313" key="9">
    <source>
        <dbReference type="EMBL" id="OCT94373.1"/>
    </source>
</evidence>
<evidence type="ECO:0000256" key="4">
    <source>
        <dbReference type="ARBA" id="ARBA00023155"/>
    </source>
</evidence>
<feature type="compositionally biased region" description="Polar residues" evidence="7">
    <location>
        <begin position="129"/>
        <end position="139"/>
    </location>
</feature>
<organism evidence="9 10">
    <name type="scientific">Xenopus laevis</name>
    <name type="common">African clawed frog</name>
    <dbReference type="NCBI Taxonomy" id="8355"/>
    <lineage>
        <taxon>Eukaryota</taxon>
        <taxon>Metazoa</taxon>
        <taxon>Chordata</taxon>
        <taxon>Craniata</taxon>
        <taxon>Vertebrata</taxon>
        <taxon>Euteleostomi</taxon>
        <taxon>Amphibia</taxon>
        <taxon>Batrachia</taxon>
        <taxon>Anura</taxon>
        <taxon>Pipoidea</taxon>
        <taxon>Pipidae</taxon>
        <taxon>Xenopodinae</taxon>
        <taxon>Xenopus</taxon>
        <taxon>Xenopus</taxon>
    </lineage>
</organism>
<evidence type="ECO:0000313" key="10">
    <source>
        <dbReference type="Proteomes" id="UP000694892"/>
    </source>
</evidence>
<proteinExistence type="predicted"/>
<dbReference type="SMART" id="SM00352">
    <property type="entry name" value="POU"/>
    <property type="match status" value="1"/>
</dbReference>
<name>A0A974DLV6_XENLA</name>
<dbReference type="OMA" id="AHHGSWA"/>
<dbReference type="CDD" id="cd00086">
    <property type="entry name" value="homeodomain"/>
    <property type="match status" value="1"/>
</dbReference>
<dbReference type="SUPFAM" id="SSF47413">
    <property type="entry name" value="lambda repressor-like DNA-binding domains"/>
    <property type="match status" value="1"/>
</dbReference>
<dbReference type="GO" id="GO:0000981">
    <property type="term" value="F:DNA-binding transcription factor activity, RNA polymerase II-specific"/>
    <property type="evidence" value="ECO:0007669"/>
    <property type="project" value="TreeGrafter"/>
</dbReference>
<dbReference type="PROSITE" id="PS51179">
    <property type="entry name" value="POU_3"/>
    <property type="match status" value="1"/>
</dbReference>
<dbReference type="InterPro" id="IPR000327">
    <property type="entry name" value="POU_dom"/>
</dbReference>
<reference evidence="10" key="1">
    <citation type="journal article" date="2016" name="Nature">
        <title>Genome evolution in the allotetraploid frog Xenopus laevis.</title>
        <authorList>
            <person name="Session A.M."/>
            <person name="Uno Y."/>
            <person name="Kwon T."/>
            <person name="Chapman J.A."/>
            <person name="Toyoda A."/>
            <person name="Takahashi S."/>
            <person name="Fukui A."/>
            <person name="Hikosaka A."/>
            <person name="Suzuki A."/>
            <person name="Kondo M."/>
            <person name="van Heeringen S.J."/>
            <person name="Quigley I."/>
            <person name="Heinz S."/>
            <person name="Ogino H."/>
            <person name="Ochi H."/>
            <person name="Hellsten U."/>
            <person name="Lyons J.B."/>
            <person name="Simakov O."/>
            <person name="Putnam N."/>
            <person name="Stites J."/>
            <person name="Kuroki Y."/>
            <person name="Tanaka T."/>
            <person name="Michiue T."/>
            <person name="Watanabe M."/>
            <person name="Bogdanovic O."/>
            <person name="Lister R."/>
            <person name="Georgiou G."/>
            <person name="Paranjpe S.S."/>
            <person name="van Kruijsbergen I."/>
            <person name="Shu S."/>
            <person name="Carlson J."/>
            <person name="Kinoshita T."/>
            <person name="Ohta Y."/>
            <person name="Mawaribuchi S."/>
            <person name="Jenkins J."/>
            <person name="Grimwood J."/>
            <person name="Schmutz J."/>
            <person name="Mitros T."/>
            <person name="Mozaffari S.V."/>
            <person name="Suzuki Y."/>
            <person name="Haramoto Y."/>
            <person name="Yamamoto T.S."/>
            <person name="Takagi C."/>
            <person name="Heald R."/>
            <person name="Miller K."/>
            <person name="Haudenschild C."/>
            <person name="Kitzman J."/>
            <person name="Nakayama T."/>
            <person name="Izutsu Y."/>
            <person name="Robert J."/>
            <person name="Fortriede J."/>
            <person name="Burns K."/>
            <person name="Lotay V."/>
            <person name="Karimi K."/>
            <person name="Yasuoka Y."/>
            <person name="Dichmann D.S."/>
            <person name="Flajnik M.F."/>
            <person name="Houston D.W."/>
            <person name="Shendure J."/>
            <person name="DuPasquier L."/>
            <person name="Vize P.D."/>
            <person name="Zorn A.M."/>
            <person name="Ito M."/>
            <person name="Marcotte E.M."/>
            <person name="Wallingford J.B."/>
            <person name="Ito Y."/>
            <person name="Asashima M."/>
            <person name="Ueno N."/>
            <person name="Matsuda Y."/>
            <person name="Veenstra G.J."/>
            <person name="Fujiyama A."/>
            <person name="Harland R.M."/>
            <person name="Taira M."/>
            <person name="Rokhsar D.S."/>
        </authorList>
    </citation>
    <scope>NUCLEOTIDE SEQUENCE [LARGE SCALE GENOMIC DNA]</scope>
    <source>
        <strain evidence="10">J</strain>
    </source>
</reference>
<dbReference type="Gene3D" id="1.10.10.60">
    <property type="entry name" value="Homeodomain-like"/>
    <property type="match status" value="1"/>
</dbReference>
<dbReference type="GO" id="GO:0005634">
    <property type="term" value="C:nucleus"/>
    <property type="evidence" value="ECO:0007669"/>
    <property type="project" value="UniProtKB-SubCell"/>
</dbReference>
<dbReference type="PANTHER" id="PTHR11636">
    <property type="entry name" value="POU DOMAIN"/>
    <property type="match status" value="1"/>
</dbReference>
<dbReference type="PROSITE" id="PS00465">
    <property type="entry name" value="POU_2"/>
    <property type="match status" value="1"/>
</dbReference>
<dbReference type="Gene3D" id="1.10.260.40">
    <property type="entry name" value="lambda repressor-like DNA-binding domains"/>
    <property type="match status" value="1"/>
</dbReference>
<evidence type="ECO:0000256" key="3">
    <source>
        <dbReference type="ARBA" id="ARBA00023125"/>
    </source>
</evidence>
<protein>
    <recommendedName>
        <fullName evidence="8">POU-specific domain-containing protein</fullName>
    </recommendedName>
</protein>
<dbReference type="EMBL" id="CM004468">
    <property type="protein sequence ID" value="OCT94373.1"/>
    <property type="molecule type" value="Genomic_DNA"/>
</dbReference>
<dbReference type="InterPro" id="IPR013847">
    <property type="entry name" value="POU"/>
</dbReference>
<evidence type="ECO:0000259" key="8">
    <source>
        <dbReference type="PROSITE" id="PS51179"/>
    </source>
</evidence>
<dbReference type="InterPro" id="IPR010982">
    <property type="entry name" value="Lambda_DNA-bd_dom_sf"/>
</dbReference>
<feature type="region of interest" description="Disordered" evidence="7">
    <location>
        <begin position="56"/>
        <end position="139"/>
    </location>
</feature>
<dbReference type="Proteomes" id="UP000694892">
    <property type="component" value="Chromosome 2L"/>
</dbReference>
<keyword evidence="5" id="KW-0804">Transcription</keyword>
<dbReference type="AlphaFoldDB" id="A0A974DLV6"/>
<gene>
    <name evidence="9" type="ORF">XELAEV_18012044mg</name>
</gene>
<keyword evidence="6" id="KW-0539">Nucleus</keyword>
<dbReference type="GO" id="GO:0000978">
    <property type="term" value="F:RNA polymerase II cis-regulatory region sequence-specific DNA binding"/>
    <property type="evidence" value="ECO:0007669"/>
    <property type="project" value="TreeGrafter"/>
</dbReference>
<dbReference type="PANTHER" id="PTHR11636:SF75">
    <property type="entry name" value="POU DOMAIN, CLASS 3, TRANSCRIPTION FACTOR 1"/>
    <property type="match status" value="1"/>
</dbReference>
<evidence type="ECO:0000256" key="5">
    <source>
        <dbReference type="ARBA" id="ARBA00023163"/>
    </source>
</evidence>
<accession>A0A974DLV6</accession>
<dbReference type="InterPro" id="IPR050255">
    <property type="entry name" value="POU_domain_TF"/>
</dbReference>
<dbReference type="FunFam" id="1.10.260.40:FF:000001">
    <property type="entry name" value="POU domain protein"/>
    <property type="match status" value="1"/>
</dbReference>
<dbReference type="PRINTS" id="PR00028">
    <property type="entry name" value="POUDOMAIN"/>
</dbReference>
<evidence type="ECO:0000256" key="1">
    <source>
        <dbReference type="ARBA" id="ARBA00004123"/>
    </source>
</evidence>
<comment type="subcellular location">
    <subcellularLocation>
        <location evidence="1">Nucleus</location>
    </subcellularLocation>
</comment>
<dbReference type="InterPro" id="IPR001356">
    <property type="entry name" value="HD"/>
</dbReference>
<feature type="region of interest" description="Disordered" evidence="7">
    <location>
        <begin position="1"/>
        <end position="29"/>
    </location>
</feature>
<evidence type="ECO:0000256" key="2">
    <source>
        <dbReference type="ARBA" id="ARBA00023015"/>
    </source>
</evidence>
<keyword evidence="3" id="KW-0238">DNA-binding</keyword>
<evidence type="ECO:0000256" key="7">
    <source>
        <dbReference type="SAM" id="MobiDB-lite"/>
    </source>
</evidence>
<feature type="compositionally biased region" description="Polar residues" evidence="7">
    <location>
        <begin position="151"/>
        <end position="160"/>
    </location>
</feature>
<keyword evidence="2" id="KW-0805">Transcription regulation</keyword>